<protein>
    <submittedName>
        <fullName evidence="2">(pine wood nematode) hypothetical protein</fullName>
    </submittedName>
</protein>
<dbReference type="InterPro" id="IPR019422">
    <property type="entry name" value="7TM_GPCR_serpentine_rcpt_Srh"/>
</dbReference>
<proteinExistence type="predicted"/>
<feature type="transmembrane region" description="Helical" evidence="1">
    <location>
        <begin position="98"/>
        <end position="123"/>
    </location>
</feature>
<dbReference type="Proteomes" id="UP000582659">
    <property type="component" value="Unassembled WGS sequence"/>
</dbReference>
<keyword evidence="1" id="KW-0812">Transmembrane</keyword>
<dbReference type="EMBL" id="CAJFDI010000001">
    <property type="protein sequence ID" value="CAD5208348.1"/>
    <property type="molecule type" value="Genomic_DNA"/>
</dbReference>
<accession>A0A7I8XQ94</accession>
<organism evidence="2 3">
    <name type="scientific">Bursaphelenchus xylophilus</name>
    <name type="common">Pinewood nematode worm</name>
    <name type="synonym">Aphelenchoides xylophilus</name>
    <dbReference type="NCBI Taxonomy" id="6326"/>
    <lineage>
        <taxon>Eukaryota</taxon>
        <taxon>Metazoa</taxon>
        <taxon>Ecdysozoa</taxon>
        <taxon>Nematoda</taxon>
        <taxon>Chromadorea</taxon>
        <taxon>Rhabditida</taxon>
        <taxon>Tylenchina</taxon>
        <taxon>Tylenchomorpha</taxon>
        <taxon>Aphelenchoidea</taxon>
        <taxon>Aphelenchoididae</taxon>
        <taxon>Bursaphelenchus</taxon>
    </lineage>
</organism>
<gene>
    <name evidence="2" type="ORF">BXYJ_LOCUS584</name>
</gene>
<comment type="caution">
    <text evidence="2">The sequence shown here is derived from an EMBL/GenBank/DDBJ whole genome shotgun (WGS) entry which is preliminary data.</text>
</comment>
<keyword evidence="1" id="KW-1133">Transmembrane helix</keyword>
<sequence length="249" mass="27918">METLIESDLPNETYVRIHQTVQLLVLLAATVSIVITTITIVYSKGRGMETYKYYLLHELFWNYGFDTVICLWMPVNMFPYQCSYSIGILKNSTGDYQHFLTCLSSVMATGKALAIYTAVVYRYSQALSPQRHPVLQRLVHPNILVYIAVFVVVQFAMVFPLAVNRSTPSQIQAKSDESAVVKRVSETQPSFICIENGAGGTLTFMYILIGTLLTLFIGTIALCLVHLRQLMRSGSSMSSATYRIQVSLL</sequence>
<evidence type="ECO:0000313" key="3">
    <source>
        <dbReference type="Proteomes" id="UP000659654"/>
    </source>
</evidence>
<keyword evidence="1" id="KW-0472">Membrane</keyword>
<dbReference type="EMBL" id="CAJFCV020000001">
    <property type="protein sequence ID" value="CAG9081135.1"/>
    <property type="molecule type" value="Genomic_DNA"/>
</dbReference>
<dbReference type="Pfam" id="PF10318">
    <property type="entry name" value="7TM_GPCR_Srh"/>
    <property type="match status" value="1"/>
</dbReference>
<evidence type="ECO:0000256" key="1">
    <source>
        <dbReference type="SAM" id="Phobius"/>
    </source>
</evidence>
<dbReference type="Proteomes" id="UP000659654">
    <property type="component" value="Unassembled WGS sequence"/>
</dbReference>
<dbReference type="OrthoDB" id="5873609at2759"/>
<feature type="transmembrane region" description="Helical" evidence="1">
    <location>
        <begin position="20"/>
        <end position="42"/>
    </location>
</feature>
<feature type="transmembrane region" description="Helical" evidence="1">
    <location>
        <begin position="204"/>
        <end position="227"/>
    </location>
</feature>
<name>A0A7I8XQ94_BURXY</name>
<reference evidence="2" key="1">
    <citation type="submission" date="2020-09" db="EMBL/GenBank/DDBJ databases">
        <authorList>
            <person name="Kikuchi T."/>
        </authorList>
    </citation>
    <scope>NUCLEOTIDE SEQUENCE</scope>
    <source>
        <strain evidence="2">Ka4C1</strain>
    </source>
</reference>
<evidence type="ECO:0000313" key="2">
    <source>
        <dbReference type="EMBL" id="CAD5208348.1"/>
    </source>
</evidence>
<feature type="transmembrane region" description="Helical" evidence="1">
    <location>
        <begin position="54"/>
        <end position="75"/>
    </location>
</feature>
<feature type="transmembrane region" description="Helical" evidence="1">
    <location>
        <begin position="143"/>
        <end position="163"/>
    </location>
</feature>
<keyword evidence="3" id="KW-1185">Reference proteome</keyword>
<dbReference type="AlphaFoldDB" id="A0A7I8XQ94"/>